<evidence type="ECO:0000313" key="2">
    <source>
        <dbReference type="EMBL" id="MCW8332479.1"/>
    </source>
</evidence>
<evidence type="ECO:0000259" key="1">
    <source>
        <dbReference type="Pfam" id="PF04073"/>
    </source>
</evidence>
<gene>
    <name evidence="2" type="ORF">MD483_01340</name>
</gene>
<name>A0A9X3CB70_9VIBR</name>
<dbReference type="InterPro" id="IPR007214">
    <property type="entry name" value="YbaK/aa-tRNA-synth-assoc-dom"/>
</dbReference>
<dbReference type="Gene3D" id="3.90.960.10">
    <property type="entry name" value="YbaK/aminoacyl-tRNA synthetase-associated domain"/>
    <property type="match status" value="1"/>
</dbReference>
<dbReference type="Proteomes" id="UP001155586">
    <property type="component" value="Unassembled WGS sequence"/>
</dbReference>
<feature type="domain" description="YbaK/aminoacyl-tRNA synthetase-associated" evidence="1">
    <location>
        <begin position="49"/>
        <end position="146"/>
    </location>
</feature>
<dbReference type="SUPFAM" id="SSF55826">
    <property type="entry name" value="YbaK/ProRS associated domain"/>
    <property type="match status" value="1"/>
</dbReference>
<dbReference type="PANTHER" id="PTHR30411">
    <property type="entry name" value="CYTOPLASMIC PROTEIN"/>
    <property type="match status" value="1"/>
</dbReference>
<dbReference type="GO" id="GO:0002161">
    <property type="term" value="F:aminoacyl-tRNA deacylase activity"/>
    <property type="evidence" value="ECO:0007669"/>
    <property type="project" value="InterPro"/>
</dbReference>
<comment type="caution">
    <text evidence="2">The sequence shown here is derived from an EMBL/GenBank/DDBJ whole genome shotgun (WGS) entry which is preliminary data.</text>
</comment>
<protein>
    <submittedName>
        <fullName evidence="2">YbaK/EbsC family protein</fullName>
    </submittedName>
</protein>
<dbReference type="RefSeq" id="WP_252029368.1">
    <property type="nucleotide sequence ID" value="NZ_JAKRRX010000004.1"/>
</dbReference>
<dbReference type="Pfam" id="PF04073">
    <property type="entry name" value="tRNA_edit"/>
    <property type="match status" value="1"/>
</dbReference>
<sequence>MSQLEHIYQKNICLFEQTSVPFQEWRHEPILDFATDVLVAERLGWTGTHSKSLFLKLKGTGYALYLTDKDTRFDAKALKTLLGKRPSICSDDEMIEQTGCVPGAVSPFALSSDIPIVVDTRLYTCQEILYTPGHPEVTFGFAGQALPTLLAEIDNPVIEM</sequence>
<dbReference type="EMBL" id="JAKRRX010000004">
    <property type="protein sequence ID" value="MCW8332479.1"/>
    <property type="molecule type" value="Genomic_DNA"/>
</dbReference>
<keyword evidence="3" id="KW-1185">Reference proteome</keyword>
<reference evidence="2" key="1">
    <citation type="submission" date="2022-02" db="EMBL/GenBank/DDBJ databases">
        <title>Vibrio sp. nov., a new bacterium isolated from Bohai sea, China.</title>
        <authorList>
            <person name="Yuan Y."/>
        </authorList>
    </citation>
    <scope>NUCLEOTIDE SEQUENCE</scope>
    <source>
        <strain evidence="2">DBSS07</strain>
    </source>
</reference>
<dbReference type="AlphaFoldDB" id="A0A9X3CB70"/>
<accession>A0A9X3CB70</accession>
<evidence type="ECO:0000313" key="3">
    <source>
        <dbReference type="Proteomes" id="UP001155586"/>
    </source>
</evidence>
<dbReference type="InterPro" id="IPR036754">
    <property type="entry name" value="YbaK/aa-tRNA-synt-asso_dom_sf"/>
</dbReference>
<organism evidence="2 3">
    <name type="scientific">Vibrio paucivorans</name>
    <dbReference type="NCBI Taxonomy" id="2829489"/>
    <lineage>
        <taxon>Bacteria</taxon>
        <taxon>Pseudomonadati</taxon>
        <taxon>Pseudomonadota</taxon>
        <taxon>Gammaproteobacteria</taxon>
        <taxon>Vibrionales</taxon>
        <taxon>Vibrionaceae</taxon>
        <taxon>Vibrio</taxon>
    </lineage>
</organism>
<proteinExistence type="predicted"/>
<dbReference type="PANTHER" id="PTHR30411:SF0">
    <property type="entry name" value="CYS-TRNA(PRO)_CYS-TRNA(CYS) DEACYLASE YBAK"/>
    <property type="match status" value="1"/>
</dbReference>
<dbReference type="CDD" id="cd04332">
    <property type="entry name" value="YbaK_like"/>
    <property type="match status" value="1"/>
</dbReference>